<dbReference type="PANTHER" id="PTHR45818:SF3">
    <property type="entry name" value="PROTEIN VAV"/>
    <property type="match status" value="1"/>
</dbReference>
<evidence type="ECO:0000313" key="1">
    <source>
        <dbReference type="EMBL" id="CAB0034946.1"/>
    </source>
</evidence>
<sequence>MYCIYLTPPYAATTICEHRAVGTVKHIRILKREVDGADLYSLSESRFFKSVVELIEYYERVSRTENFKKLDQRLQWPYRCILAKALFGFQGGERNKLSLLKGHQIVALSKEGDAKSKIGNQVDFFPKEYIEEE</sequence>
<keyword evidence="2" id="KW-1185">Reference proteome</keyword>
<proteinExistence type="predicted"/>
<dbReference type="GO" id="GO:0005085">
    <property type="term" value="F:guanyl-nucleotide exchange factor activity"/>
    <property type="evidence" value="ECO:0007669"/>
    <property type="project" value="TreeGrafter"/>
</dbReference>
<dbReference type="Gene3D" id="3.30.505.10">
    <property type="entry name" value="SH2 domain"/>
    <property type="match status" value="1"/>
</dbReference>
<dbReference type="Proteomes" id="UP000479190">
    <property type="component" value="Unassembled WGS sequence"/>
</dbReference>
<dbReference type="EMBL" id="CADCXV010000763">
    <property type="protein sequence ID" value="CAB0034946.1"/>
    <property type="molecule type" value="Genomic_DNA"/>
</dbReference>
<dbReference type="InterPro" id="IPR036860">
    <property type="entry name" value="SH2_dom_sf"/>
</dbReference>
<name>A0A6H5IEN2_9HYME</name>
<dbReference type="InterPro" id="IPR036028">
    <property type="entry name" value="SH3-like_dom_sf"/>
</dbReference>
<dbReference type="GO" id="GO:0005737">
    <property type="term" value="C:cytoplasm"/>
    <property type="evidence" value="ECO:0007669"/>
    <property type="project" value="TreeGrafter"/>
</dbReference>
<evidence type="ECO:0000313" key="2">
    <source>
        <dbReference type="Proteomes" id="UP000479190"/>
    </source>
</evidence>
<dbReference type="OrthoDB" id="5340910at2759"/>
<evidence type="ECO:0008006" key="3">
    <source>
        <dbReference type="Google" id="ProtNLM"/>
    </source>
</evidence>
<dbReference type="PANTHER" id="PTHR45818">
    <property type="entry name" value="PROTEIN VAV"/>
    <property type="match status" value="1"/>
</dbReference>
<gene>
    <name evidence="1" type="ORF">TBRA_LOCUS6844</name>
</gene>
<dbReference type="AlphaFoldDB" id="A0A6H5IEN2"/>
<dbReference type="SUPFAM" id="SSF50044">
    <property type="entry name" value="SH3-domain"/>
    <property type="match status" value="1"/>
</dbReference>
<reference evidence="1 2" key="1">
    <citation type="submission" date="2020-02" db="EMBL/GenBank/DDBJ databases">
        <authorList>
            <person name="Ferguson B K."/>
        </authorList>
    </citation>
    <scope>NUCLEOTIDE SEQUENCE [LARGE SCALE GENOMIC DNA]</scope>
</reference>
<dbReference type="SUPFAM" id="SSF55550">
    <property type="entry name" value="SH2 domain"/>
    <property type="match status" value="1"/>
</dbReference>
<accession>A0A6H5IEN2</accession>
<protein>
    <recommendedName>
        <fullName evidence="3">SH2 domain-containing protein</fullName>
    </recommendedName>
</protein>
<organism evidence="1 2">
    <name type="scientific">Trichogramma brassicae</name>
    <dbReference type="NCBI Taxonomy" id="86971"/>
    <lineage>
        <taxon>Eukaryota</taxon>
        <taxon>Metazoa</taxon>
        <taxon>Ecdysozoa</taxon>
        <taxon>Arthropoda</taxon>
        <taxon>Hexapoda</taxon>
        <taxon>Insecta</taxon>
        <taxon>Pterygota</taxon>
        <taxon>Neoptera</taxon>
        <taxon>Endopterygota</taxon>
        <taxon>Hymenoptera</taxon>
        <taxon>Apocrita</taxon>
        <taxon>Proctotrupomorpha</taxon>
        <taxon>Chalcidoidea</taxon>
        <taxon>Trichogrammatidae</taxon>
        <taxon>Trichogramma</taxon>
    </lineage>
</organism>
<dbReference type="GO" id="GO:0016477">
    <property type="term" value="P:cell migration"/>
    <property type="evidence" value="ECO:0007669"/>
    <property type="project" value="TreeGrafter"/>
</dbReference>